<dbReference type="GO" id="GO:0005737">
    <property type="term" value="C:cytoplasm"/>
    <property type="evidence" value="ECO:0007669"/>
    <property type="project" value="UniProtKB-SubCell"/>
</dbReference>
<evidence type="ECO:0000256" key="9">
    <source>
        <dbReference type="ARBA" id="ARBA00047351"/>
    </source>
</evidence>
<evidence type="ECO:0000313" key="14">
    <source>
        <dbReference type="EMBL" id="OAI14940.1"/>
    </source>
</evidence>
<evidence type="ECO:0000259" key="13">
    <source>
        <dbReference type="Pfam" id="PF00278"/>
    </source>
</evidence>
<protein>
    <recommendedName>
        <fullName evidence="3 11">Carboxynorspermidine/carboxyspermidine decarboxylase</fullName>
        <shortName evidence="11">CANS DC/CAS DC</shortName>
        <shortName evidence="11">CANSDC/CASDC</shortName>
        <ecNumber evidence="2 11">4.1.1.96</ecNumber>
    </recommendedName>
</protein>
<dbReference type="InterPro" id="IPR022643">
    <property type="entry name" value="De-COase2_C"/>
</dbReference>
<dbReference type="SUPFAM" id="SSF50621">
    <property type="entry name" value="Alanine racemase C-terminal domain-like"/>
    <property type="match status" value="1"/>
</dbReference>
<evidence type="ECO:0000256" key="12">
    <source>
        <dbReference type="PIRSR" id="PIRSR600183-50"/>
    </source>
</evidence>
<evidence type="ECO:0000256" key="7">
    <source>
        <dbReference type="ARBA" id="ARBA00023239"/>
    </source>
</evidence>
<comment type="subcellular location">
    <subcellularLocation>
        <location evidence="11">Cytoplasm</location>
    </subcellularLocation>
</comment>
<evidence type="ECO:0000256" key="1">
    <source>
        <dbReference type="ARBA" id="ARBA00001933"/>
    </source>
</evidence>
<name>A0A177ND20_9GAMM</name>
<dbReference type="STRING" id="702114.A1355_11730"/>
<comment type="catalytic activity">
    <reaction evidence="10 11">
        <text>carboxynorspermidine + H(+) = norspermidine + CO2</text>
        <dbReference type="Rhea" id="RHEA:34099"/>
        <dbReference type="ChEBI" id="CHEBI:15378"/>
        <dbReference type="ChEBI" id="CHEBI:16526"/>
        <dbReference type="ChEBI" id="CHEBI:57920"/>
        <dbReference type="ChEBI" id="CHEBI:65070"/>
        <dbReference type="EC" id="4.1.1.96"/>
    </reaction>
</comment>
<reference evidence="15" key="1">
    <citation type="submission" date="2016-03" db="EMBL/GenBank/DDBJ databases">
        <authorList>
            <person name="Heylen K."/>
            <person name="De Vos P."/>
            <person name="Vekeman B."/>
        </authorList>
    </citation>
    <scope>NUCLEOTIDE SEQUENCE [LARGE SCALE GENOMIC DNA]</scope>
    <source>
        <strain evidence="15">R-45383</strain>
    </source>
</reference>
<dbReference type="InterPro" id="IPR000183">
    <property type="entry name" value="Orn/DAP/Arg_de-COase"/>
</dbReference>
<dbReference type="PANTHER" id="PTHR43727:SF1">
    <property type="entry name" value="CARBOXYNORSPERMIDINE_CARBOXYSPERMIDINE DECARBOXYLASE"/>
    <property type="match status" value="1"/>
</dbReference>
<feature type="domain" description="Orn/DAP/Arg decarboxylase 2 C-terminal" evidence="13">
    <location>
        <begin position="135"/>
        <end position="330"/>
    </location>
</feature>
<proteinExistence type="inferred from homology"/>
<comment type="cofactor">
    <cofactor evidence="1 11 12">
        <name>pyridoxal 5'-phosphate</name>
        <dbReference type="ChEBI" id="CHEBI:597326"/>
    </cofactor>
</comment>
<organism evidence="14 15">
    <name type="scientific">Methylomonas koyamae</name>
    <dbReference type="NCBI Taxonomy" id="702114"/>
    <lineage>
        <taxon>Bacteria</taxon>
        <taxon>Pseudomonadati</taxon>
        <taxon>Pseudomonadota</taxon>
        <taxon>Gammaproteobacteria</taxon>
        <taxon>Methylococcales</taxon>
        <taxon>Methylococcaceae</taxon>
        <taxon>Methylomonas</taxon>
    </lineage>
</organism>
<keyword evidence="5 11" id="KW-0663">Pyridoxal phosphate</keyword>
<keyword evidence="11" id="KW-0620">Polyamine biosynthesis</keyword>
<dbReference type="GO" id="GO:0045312">
    <property type="term" value="P:nor-spermidine biosynthetic process"/>
    <property type="evidence" value="ECO:0007669"/>
    <property type="project" value="InterPro"/>
</dbReference>
<dbReference type="GO" id="GO:0008836">
    <property type="term" value="F:diaminopimelate decarboxylase activity"/>
    <property type="evidence" value="ECO:0007669"/>
    <property type="project" value="TreeGrafter"/>
</dbReference>
<dbReference type="RefSeq" id="WP_064030832.1">
    <property type="nucleotide sequence ID" value="NZ_LUUK01000196.1"/>
</dbReference>
<evidence type="ECO:0000256" key="11">
    <source>
        <dbReference type="PIRNR" id="PIRNR038941"/>
    </source>
</evidence>
<dbReference type="Gene3D" id="3.20.20.10">
    <property type="entry name" value="Alanine racemase"/>
    <property type="match status" value="1"/>
</dbReference>
<evidence type="ECO:0000313" key="15">
    <source>
        <dbReference type="Proteomes" id="UP000077628"/>
    </source>
</evidence>
<dbReference type="InterPro" id="IPR009006">
    <property type="entry name" value="Ala_racemase/Decarboxylase_C"/>
</dbReference>
<feature type="modified residue" description="N6-(pyridoxal phosphate)lysine" evidence="12">
    <location>
        <position position="45"/>
    </location>
</feature>
<feature type="active site" description="Proton donor" evidence="12">
    <location>
        <position position="303"/>
    </location>
</feature>
<dbReference type="GO" id="GO:0009089">
    <property type="term" value="P:lysine biosynthetic process via diaminopimelate"/>
    <property type="evidence" value="ECO:0007669"/>
    <property type="project" value="TreeGrafter"/>
</dbReference>
<dbReference type="Proteomes" id="UP000077628">
    <property type="component" value="Unassembled WGS sequence"/>
</dbReference>
<keyword evidence="4 11" id="KW-0210">Decarboxylase</keyword>
<dbReference type="EC" id="4.1.1.96" evidence="2 11"/>
<gene>
    <name evidence="14" type="ORF">A1355_11730</name>
</gene>
<keyword evidence="7 11" id="KW-0456">Lyase</keyword>
<dbReference type="SUPFAM" id="SSF51419">
    <property type="entry name" value="PLP-binding barrel"/>
    <property type="match status" value="1"/>
</dbReference>
<evidence type="ECO:0000256" key="6">
    <source>
        <dbReference type="ARBA" id="ARBA00023066"/>
    </source>
</evidence>
<comment type="function">
    <text evidence="11">Catalyzes the decarboxylation of carboxynorspermidine and carboxyspermidine.</text>
</comment>
<dbReference type="OrthoDB" id="9804410at2"/>
<dbReference type="InterPro" id="IPR005730">
    <property type="entry name" value="Nsp_de-COase"/>
</dbReference>
<evidence type="ECO:0000256" key="4">
    <source>
        <dbReference type="ARBA" id="ARBA00022793"/>
    </source>
</evidence>
<dbReference type="PIRSF" id="PIRSF038941">
    <property type="entry name" value="NspC"/>
    <property type="match status" value="1"/>
</dbReference>
<dbReference type="PRINTS" id="PR01179">
    <property type="entry name" value="ODADCRBXLASE"/>
</dbReference>
<comment type="catalytic activity">
    <reaction evidence="9 11">
        <text>carboxyspermidine + H(+) = spermidine + CO2</text>
        <dbReference type="Rhea" id="RHEA:34095"/>
        <dbReference type="ChEBI" id="CHEBI:15378"/>
        <dbReference type="ChEBI" id="CHEBI:16526"/>
        <dbReference type="ChEBI" id="CHEBI:57834"/>
        <dbReference type="ChEBI" id="CHEBI:65072"/>
        <dbReference type="EC" id="4.1.1.96"/>
    </reaction>
</comment>
<keyword evidence="6 11" id="KW-0745">Spermidine biosynthesis</keyword>
<dbReference type="EMBL" id="LUUK01000196">
    <property type="protein sequence ID" value="OAI14940.1"/>
    <property type="molecule type" value="Genomic_DNA"/>
</dbReference>
<dbReference type="Gene3D" id="2.40.37.10">
    <property type="entry name" value="Lyase, Ornithine Decarboxylase, Chain A, domain 1"/>
    <property type="match status" value="1"/>
</dbReference>
<dbReference type="AlphaFoldDB" id="A0A177ND20"/>
<evidence type="ECO:0000256" key="5">
    <source>
        <dbReference type="ARBA" id="ARBA00022898"/>
    </source>
</evidence>
<evidence type="ECO:0000256" key="2">
    <source>
        <dbReference type="ARBA" id="ARBA00012259"/>
    </source>
</evidence>
<dbReference type="Pfam" id="PF00278">
    <property type="entry name" value="Orn_DAP_Arg_deC"/>
    <property type="match status" value="1"/>
</dbReference>
<dbReference type="InterPro" id="IPR029066">
    <property type="entry name" value="PLP-binding_barrel"/>
</dbReference>
<evidence type="ECO:0000256" key="10">
    <source>
        <dbReference type="ARBA" id="ARBA00047389"/>
    </source>
</evidence>
<comment type="caution">
    <text evidence="14">The sequence shown here is derived from an EMBL/GenBank/DDBJ whole genome shotgun (WGS) entry which is preliminary data.</text>
</comment>
<comment type="subunit">
    <text evidence="11">Homodimer.</text>
</comment>
<evidence type="ECO:0000256" key="8">
    <source>
        <dbReference type="ARBA" id="ARBA00025802"/>
    </source>
</evidence>
<dbReference type="GO" id="GO:0008295">
    <property type="term" value="P:spermidine biosynthetic process"/>
    <property type="evidence" value="ECO:0007669"/>
    <property type="project" value="UniProtKB-KW"/>
</dbReference>
<dbReference type="PANTHER" id="PTHR43727">
    <property type="entry name" value="DIAMINOPIMELATE DECARBOXYLASE"/>
    <property type="match status" value="1"/>
</dbReference>
<keyword evidence="15" id="KW-1185">Reference proteome</keyword>
<comment type="similarity">
    <text evidence="8 11">Belongs to the Orn/Lys/Arg decarboxylase class-II family. NspC subfamily.</text>
</comment>
<evidence type="ECO:0000256" key="3">
    <source>
        <dbReference type="ARBA" id="ARBA00013633"/>
    </source>
</evidence>
<accession>A0A177ND20</accession>
<keyword evidence="11" id="KW-0963">Cytoplasm</keyword>
<sequence>MFRACLESVETTPAFVLDMDKVAENLRPLLALRDMAGCHVLYSIKALPLGFLMESLRGRIDGFSVSSLFEARWAYEILGGSGTVHLTSPGLRPAEIAELRKICTHISFNSLSQYQRLADNSLYASKGLRINPKLSFIDDPRFDPCRPHSKLGVDVAELSGGLPPGVKGLHFHNVFDSTDFTPLMKTLAVIQPLLMKAPTLHWLNLGGGYRYRDAPGQLVQVLRRLRESFGLSVFLEPGKALVGDAGYLVTTVLDRFDSDGKTVLIVDTSINHHPEVFEYQRQPRLLDSDEYGLHSAIVAGSTCLAGDVFGTYRFRRVPEVGEKLVFAELGAYSLIKANRFNGYNLPDVYSLSAGSLQIRQQYAYDVYREQWHSANCEPSLRPAD</sequence>